<reference evidence="2" key="1">
    <citation type="submission" date="2024-07" db="EMBL/GenBank/DDBJ databases">
        <title>Two chromosome-level genome assemblies of Korean endemic species Abeliophyllum distichum and Forsythia ovata (Oleaceae).</title>
        <authorList>
            <person name="Jang H."/>
        </authorList>
    </citation>
    <scope>NUCLEOTIDE SEQUENCE [LARGE SCALE GENOMIC DNA]</scope>
</reference>
<keyword evidence="2" id="KW-1185">Reference proteome</keyword>
<sequence>MAVAFVYKYWTFVWARATEEVDLSKLIKMVEINTAQSHVLNCELYKVFAMKVNELCLTIVGAEDINALRSENNSLCARLAIVEDAREQAVFKVTKLETIQRVCARAQKKAELLAQGL</sequence>
<proteinExistence type="predicted"/>
<gene>
    <name evidence="1" type="ORF">Fot_32198</name>
</gene>
<protein>
    <submittedName>
        <fullName evidence="1">Uncharacterized protein</fullName>
    </submittedName>
</protein>
<organism evidence="1 2">
    <name type="scientific">Forsythia ovata</name>
    <dbReference type="NCBI Taxonomy" id="205694"/>
    <lineage>
        <taxon>Eukaryota</taxon>
        <taxon>Viridiplantae</taxon>
        <taxon>Streptophyta</taxon>
        <taxon>Embryophyta</taxon>
        <taxon>Tracheophyta</taxon>
        <taxon>Spermatophyta</taxon>
        <taxon>Magnoliopsida</taxon>
        <taxon>eudicotyledons</taxon>
        <taxon>Gunneridae</taxon>
        <taxon>Pentapetalae</taxon>
        <taxon>asterids</taxon>
        <taxon>lamiids</taxon>
        <taxon>Lamiales</taxon>
        <taxon>Oleaceae</taxon>
        <taxon>Forsythieae</taxon>
        <taxon>Forsythia</taxon>
    </lineage>
</organism>
<comment type="caution">
    <text evidence="1">The sequence shown here is derived from an EMBL/GenBank/DDBJ whole genome shotgun (WGS) entry which is preliminary data.</text>
</comment>
<evidence type="ECO:0000313" key="2">
    <source>
        <dbReference type="Proteomes" id="UP001604277"/>
    </source>
</evidence>
<name>A0ABD1T750_9LAMI</name>
<dbReference type="AlphaFoldDB" id="A0ABD1T750"/>
<dbReference type="EMBL" id="JBFOLJ010000009">
    <property type="protein sequence ID" value="KAL2508551.1"/>
    <property type="molecule type" value="Genomic_DNA"/>
</dbReference>
<dbReference type="Proteomes" id="UP001604277">
    <property type="component" value="Unassembled WGS sequence"/>
</dbReference>
<evidence type="ECO:0000313" key="1">
    <source>
        <dbReference type="EMBL" id="KAL2508551.1"/>
    </source>
</evidence>
<accession>A0ABD1T750</accession>